<evidence type="ECO:0000313" key="12">
    <source>
        <dbReference type="EMBL" id="CEL25739.1"/>
    </source>
</evidence>
<dbReference type="InterPro" id="IPR045865">
    <property type="entry name" value="ACT-like_dom_sf"/>
</dbReference>
<dbReference type="Proteomes" id="UP000029661">
    <property type="component" value="Chromosome"/>
</dbReference>
<dbReference type="EMBL" id="CP006933">
    <property type="protein sequence ID" value="AIS31101.1"/>
    <property type="molecule type" value="Genomic_DNA"/>
</dbReference>
<dbReference type="STRING" id="2162.BRM9_0272"/>
<evidence type="ECO:0000256" key="1">
    <source>
        <dbReference type="ARBA" id="ARBA00004741"/>
    </source>
</evidence>
<dbReference type="EMBL" id="LN734822">
    <property type="protein sequence ID" value="CEL25739.1"/>
    <property type="molecule type" value="Genomic_DNA"/>
</dbReference>
<keyword evidence="4" id="KW-0057">Aromatic amino acid biosynthesis</keyword>
<dbReference type="GeneID" id="26740357"/>
<dbReference type="GO" id="GO:0009094">
    <property type="term" value="P:L-phenylalanine biosynthetic process"/>
    <property type="evidence" value="ECO:0007669"/>
    <property type="project" value="UniProtKB-KW"/>
</dbReference>
<evidence type="ECO:0000313" key="13">
    <source>
        <dbReference type="Proteomes" id="UP000062768"/>
    </source>
</evidence>
<dbReference type="Pfam" id="PF01842">
    <property type="entry name" value="ACT"/>
    <property type="match status" value="1"/>
</dbReference>
<dbReference type="NCBIfam" id="NF008865">
    <property type="entry name" value="PRK11898.1"/>
    <property type="match status" value="1"/>
</dbReference>
<comment type="pathway">
    <text evidence="1">Amino-acid biosynthesis; L-phenylalanine biosynthesis; phenylpyruvate from prephenate: step 1/1.</text>
</comment>
<keyword evidence="5" id="KW-0584">Phenylalanine biosynthesis</keyword>
<reference evidence="11" key="2">
    <citation type="submission" date="2014-08" db="EMBL/GenBank/DDBJ databases">
        <authorList>
            <person name="Wibberg D."/>
        </authorList>
    </citation>
    <scope>NUCLEOTIDE SEQUENCE</scope>
</reference>
<keyword evidence="13" id="KW-1185">Reference proteome</keyword>
<feature type="domain" description="ACT" evidence="9">
    <location>
        <begin position="187"/>
        <end position="264"/>
    </location>
</feature>
<dbReference type="Proteomes" id="UP000062768">
    <property type="component" value="Chromosome I"/>
</dbReference>
<dbReference type="PANTHER" id="PTHR21022">
    <property type="entry name" value="PREPHENATE DEHYDRATASE P PROTEIN"/>
    <property type="match status" value="1"/>
</dbReference>
<dbReference type="OrthoDB" id="8755at2157"/>
<dbReference type="InterPro" id="IPR001086">
    <property type="entry name" value="Preph_deHydtase"/>
</dbReference>
<reference evidence="10" key="1">
    <citation type="submission" date="2013-12" db="EMBL/GenBank/DDBJ databases">
        <title>The complete genome sequence of Methanobacterium sp. BRM9.</title>
        <authorList>
            <consortium name="Pastoral Greenhouse Gas Research Consortium"/>
            <person name="Kelly W.J."/>
            <person name="Leahy S.C."/>
            <person name="Perry R."/>
            <person name="Li D."/>
            <person name="Altermann E."/>
            <person name="Lambie S.C."/>
            <person name="Attwood G.T."/>
        </authorList>
    </citation>
    <scope>NUCLEOTIDE SEQUENCE [LARGE SCALE GENOMIC DNA]</scope>
    <source>
        <strain evidence="10">BRM9</strain>
    </source>
</reference>
<dbReference type="CDD" id="cd13633">
    <property type="entry name" value="PBP2_Sa-PDT_like"/>
    <property type="match status" value="1"/>
</dbReference>
<keyword evidence="3" id="KW-0028">Amino-acid biosynthesis</keyword>
<evidence type="ECO:0000256" key="7">
    <source>
        <dbReference type="ARBA" id="ARBA00047848"/>
    </source>
</evidence>
<dbReference type="AlphaFoldDB" id="A0A090I311"/>
<evidence type="ECO:0000256" key="6">
    <source>
        <dbReference type="ARBA" id="ARBA00023239"/>
    </source>
</evidence>
<reference evidence="12" key="3">
    <citation type="submission" date="2014-09" db="EMBL/GenBank/DDBJ databases">
        <authorList>
            <person name="Bishop-Lilly K.A."/>
            <person name="Broomall S.M."/>
            <person name="Chain P.S."/>
            <person name="Chertkov O."/>
            <person name="Coyne S.R."/>
            <person name="Daligault H.E."/>
            <person name="Davenport K.W."/>
            <person name="Erkkila T."/>
            <person name="Frey K.G."/>
            <person name="Gibbons H.S."/>
            <person name="Gu W."/>
            <person name="Jaissle J."/>
            <person name="Johnson S.L."/>
            <person name="Koroleva G.I."/>
            <person name="Ladner J.T."/>
            <person name="Lo C.-C."/>
            <person name="Minogue T.D."/>
            <person name="Munk C."/>
            <person name="Palacios G.F."/>
            <person name="Redden C.L."/>
            <person name="Rosenzweig C.N."/>
            <person name="Scholz M.B."/>
            <person name="Teshima H."/>
            <person name="Xu Y."/>
        </authorList>
    </citation>
    <scope>NUCLEOTIDE SEQUENCE</scope>
    <source>
        <strain evidence="12">Mb9</strain>
    </source>
</reference>
<organism evidence="11">
    <name type="scientific">Methanobacterium formicicum</name>
    <dbReference type="NCBI Taxonomy" id="2162"/>
    <lineage>
        <taxon>Archaea</taxon>
        <taxon>Methanobacteriati</taxon>
        <taxon>Methanobacteriota</taxon>
        <taxon>Methanomada group</taxon>
        <taxon>Methanobacteria</taxon>
        <taxon>Methanobacteriales</taxon>
        <taxon>Methanobacteriaceae</taxon>
        <taxon>Methanobacterium</taxon>
    </lineage>
</organism>
<dbReference type="Gene3D" id="3.40.190.10">
    <property type="entry name" value="Periplasmic binding protein-like II"/>
    <property type="match status" value="2"/>
</dbReference>
<dbReference type="InterPro" id="IPR002912">
    <property type="entry name" value="ACT_dom"/>
</dbReference>
<evidence type="ECO:0000256" key="3">
    <source>
        <dbReference type="ARBA" id="ARBA00022605"/>
    </source>
</evidence>
<dbReference type="Gene3D" id="3.30.70.260">
    <property type="match status" value="1"/>
</dbReference>
<evidence type="ECO:0000313" key="10">
    <source>
        <dbReference type="EMBL" id="AIS31101.1"/>
    </source>
</evidence>
<dbReference type="SUPFAM" id="SSF53850">
    <property type="entry name" value="Periplasmic binding protein-like II"/>
    <property type="match status" value="1"/>
</dbReference>
<feature type="domain" description="Prephenate dehydratase" evidence="8">
    <location>
        <begin position="2"/>
        <end position="174"/>
    </location>
</feature>
<sequence length="269" mass="29760">MKIGYFGPAGTFTEEAASQREGELVPYSTIPEVFEAVHSGEVDQGVVPIENSIEGSVGVTLDLLAHQYLLKIKGEIILPISHNLLINPDAELEDIEVVYSHYQPLSQCRLFLEKMGVRTQATRSTAAAAGMIKDNKWAGAIGTRRAAQLYGLKIAAEDIQDHENNMTRFVVIEQEDHAPTGKDKTSVVLCLSQDRPGGLYQILGEFAGEDINLTKIESRPSKEKLGSYIFFVDMEGHHKDLKIMKVINRVRSKVGYIKILGSYPQEGDD</sequence>
<dbReference type="EMBL" id="LN515531">
    <property type="protein sequence ID" value="CEA13374.1"/>
    <property type="molecule type" value="Genomic_DNA"/>
</dbReference>
<dbReference type="InterPro" id="IPR018528">
    <property type="entry name" value="Preph_deHydtase_CS"/>
</dbReference>
<name>A0A090I311_METFO</name>
<evidence type="ECO:0000259" key="8">
    <source>
        <dbReference type="PROSITE" id="PS51171"/>
    </source>
</evidence>
<dbReference type="KEGG" id="mfc:BRM9_0272"/>
<proteinExistence type="predicted"/>
<evidence type="ECO:0000256" key="4">
    <source>
        <dbReference type="ARBA" id="ARBA00023141"/>
    </source>
</evidence>
<dbReference type="Pfam" id="PF00800">
    <property type="entry name" value="PDT"/>
    <property type="match status" value="1"/>
</dbReference>
<dbReference type="EC" id="4.2.1.51" evidence="2"/>
<accession>A0A090I311</accession>
<dbReference type="PROSITE" id="PS51671">
    <property type="entry name" value="ACT"/>
    <property type="match status" value="1"/>
</dbReference>
<keyword evidence="11" id="KW-0413">Isomerase</keyword>
<dbReference type="CDD" id="cd04905">
    <property type="entry name" value="ACT_CM-PDT"/>
    <property type="match status" value="1"/>
</dbReference>
<dbReference type="PROSITE" id="PS00858">
    <property type="entry name" value="PREPHENATE_DEHYDR_2"/>
    <property type="match status" value="1"/>
</dbReference>
<gene>
    <name evidence="11" type="primary">pheA</name>
    <name evidence="10" type="ORF">BRM9_0272</name>
    <name evidence="11" type="ORF">DSM1535_1033</name>
    <name evidence="12" type="ORF">MB9_2124</name>
</gene>
<evidence type="ECO:0000313" key="11">
    <source>
        <dbReference type="EMBL" id="CEA13374.1"/>
    </source>
</evidence>
<dbReference type="GO" id="GO:0004664">
    <property type="term" value="F:prephenate dehydratase activity"/>
    <property type="evidence" value="ECO:0007669"/>
    <property type="project" value="UniProtKB-EC"/>
</dbReference>
<evidence type="ECO:0000259" key="9">
    <source>
        <dbReference type="PROSITE" id="PS51671"/>
    </source>
</evidence>
<dbReference type="PANTHER" id="PTHR21022:SF19">
    <property type="entry name" value="PREPHENATE DEHYDRATASE-RELATED"/>
    <property type="match status" value="1"/>
</dbReference>
<dbReference type="KEGG" id="mfi:DSM1535_1033"/>
<dbReference type="SUPFAM" id="SSF55021">
    <property type="entry name" value="ACT-like"/>
    <property type="match status" value="1"/>
</dbReference>
<dbReference type="FunFam" id="3.30.70.260:FF:000012">
    <property type="entry name" value="Prephenate dehydratase"/>
    <property type="match status" value="1"/>
</dbReference>
<evidence type="ECO:0000256" key="5">
    <source>
        <dbReference type="ARBA" id="ARBA00023222"/>
    </source>
</evidence>
<dbReference type="GO" id="GO:0005737">
    <property type="term" value="C:cytoplasm"/>
    <property type="evidence" value="ECO:0007669"/>
    <property type="project" value="TreeGrafter"/>
</dbReference>
<dbReference type="RefSeq" id="WP_048072594.1">
    <property type="nucleotide sequence ID" value="NZ_CP006933.1"/>
</dbReference>
<dbReference type="FunFam" id="3.40.190.10:FF:000064">
    <property type="entry name" value="Prephenate dehydratase"/>
    <property type="match status" value="1"/>
</dbReference>
<comment type="catalytic activity">
    <reaction evidence="7">
        <text>prephenate + H(+) = 3-phenylpyruvate + CO2 + H2O</text>
        <dbReference type="Rhea" id="RHEA:21648"/>
        <dbReference type="ChEBI" id="CHEBI:15377"/>
        <dbReference type="ChEBI" id="CHEBI:15378"/>
        <dbReference type="ChEBI" id="CHEBI:16526"/>
        <dbReference type="ChEBI" id="CHEBI:18005"/>
        <dbReference type="ChEBI" id="CHEBI:29934"/>
        <dbReference type="EC" id="4.2.1.51"/>
    </reaction>
</comment>
<dbReference type="PROSITE" id="PS51171">
    <property type="entry name" value="PREPHENATE_DEHYDR_3"/>
    <property type="match status" value="1"/>
</dbReference>
<evidence type="ECO:0000256" key="2">
    <source>
        <dbReference type="ARBA" id="ARBA00013147"/>
    </source>
</evidence>
<dbReference type="GO" id="GO:0016853">
    <property type="term" value="F:isomerase activity"/>
    <property type="evidence" value="ECO:0007669"/>
    <property type="project" value="UniProtKB-KW"/>
</dbReference>
<keyword evidence="6" id="KW-0456">Lyase</keyword>
<dbReference type="PATRIC" id="fig|2162.10.peg.2194"/>
<protein>
    <recommendedName>
        <fullName evidence="2">prephenate dehydratase</fullName>
        <ecNumber evidence="2">4.2.1.51</ecNumber>
    </recommendedName>
</protein>